<accession>F4LM55</accession>
<dbReference type="InterPro" id="IPR018109">
    <property type="entry name" value="Folylpolyglutamate_synth_CS"/>
</dbReference>
<dbReference type="EMBL" id="CP002696">
    <property type="protein sequence ID" value="AEE16734.1"/>
    <property type="molecule type" value="Genomic_DNA"/>
</dbReference>
<evidence type="ECO:0000256" key="14">
    <source>
        <dbReference type="ARBA" id="ARBA00030048"/>
    </source>
</evidence>
<evidence type="ECO:0000256" key="13">
    <source>
        <dbReference type="ARBA" id="ARBA00022909"/>
    </source>
</evidence>
<feature type="domain" description="Mur ligase C-terminal" evidence="22">
    <location>
        <begin position="307"/>
        <end position="429"/>
    </location>
</feature>
<dbReference type="GO" id="GO:0046872">
    <property type="term" value="F:metal ion binding"/>
    <property type="evidence" value="ECO:0007669"/>
    <property type="project" value="UniProtKB-KW"/>
</dbReference>
<dbReference type="InterPro" id="IPR036565">
    <property type="entry name" value="Mur-like_cat_sf"/>
</dbReference>
<dbReference type="Proteomes" id="UP000006546">
    <property type="component" value="Chromosome"/>
</dbReference>
<evidence type="ECO:0000256" key="11">
    <source>
        <dbReference type="ARBA" id="ARBA00022840"/>
    </source>
</evidence>
<protein>
    <recommendedName>
        <fullName evidence="7">Dihydrofolate synthase/folylpolyglutamate synthase</fullName>
        <ecNumber evidence="5">6.3.2.12</ecNumber>
        <ecNumber evidence="6">6.3.2.17</ecNumber>
    </recommendedName>
    <alternativeName>
        <fullName evidence="16">Folylpoly-gamma-glutamate synthetase-dihydrofolate synthetase</fullName>
    </alternativeName>
    <alternativeName>
        <fullName evidence="14">Folylpolyglutamate synthetase</fullName>
    </alternativeName>
    <alternativeName>
        <fullName evidence="15">Tetrahydrofolylpolyglutamate synthase</fullName>
    </alternativeName>
</protein>
<evidence type="ECO:0000313" key="24">
    <source>
        <dbReference type="EMBL" id="AEE16734.1"/>
    </source>
</evidence>
<dbReference type="GO" id="GO:0046656">
    <property type="term" value="P:folic acid biosynthetic process"/>
    <property type="evidence" value="ECO:0007669"/>
    <property type="project" value="UniProtKB-KW"/>
</dbReference>
<proteinExistence type="inferred from homology"/>
<comment type="catalytic activity">
    <reaction evidence="19">
        <text>(6R)-5,10-methylenetetrahydrofolyl-(gamma-L-Glu)(n) + L-glutamate + ATP = (6R)-5,10-methylenetetrahydrofolyl-(gamma-L-Glu)(n+1) + ADP + phosphate + H(+)</text>
        <dbReference type="Rhea" id="RHEA:51912"/>
        <dbReference type="Rhea" id="RHEA-COMP:13257"/>
        <dbReference type="Rhea" id="RHEA-COMP:13258"/>
        <dbReference type="ChEBI" id="CHEBI:15378"/>
        <dbReference type="ChEBI" id="CHEBI:29985"/>
        <dbReference type="ChEBI" id="CHEBI:30616"/>
        <dbReference type="ChEBI" id="CHEBI:43474"/>
        <dbReference type="ChEBI" id="CHEBI:136572"/>
        <dbReference type="ChEBI" id="CHEBI:456216"/>
        <dbReference type="EC" id="6.3.2.17"/>
    </reaction>
</comment>
<keyword evidence="9" id="KW-0479">Metal-binding</keyword>
<comment type="similarity">
    <text evidence="4 21">Belongs to the folylpolyglutamate synthase family.</text>
</comment>
<keyword evidence="13" id="KW-0289">Folate biosynthesis</keyword>
<evidence type="ECO:0000256" key="4">
    <source>
        <dbReference type="ARBA" id="ARBA00008276"/>
    </source>
</evidence>
<dbReference type="GO" id="GO:0008841">
    <property type="term" value="F:dihydrofolate synthase activity"/>
    <property type="evidence" value="ECO:0007669"/>
    <property type="project" value="UniProtKB-EC"/>
</dbReference>
<dbReference type="EC" id="6.3.2.17" evidence="6"/>
<evidence type="ECO:0000259" key="22">
    <source>
        <dbReference type="Pfam" id="PF02875"/>
    </source>
</evidence>
<dbReference type="GO" id="GO:0005737">
    <property type="term" value="C:cytoplasm"/>
    <property type="evidence" value="ECO:0007669"/>
    <property type="project" value="TreeGrafter"/>
</dbReference>
<evidence type="ECO:0000256" key="12">
    <source>
        <dbReference type="ARBA" id="ARBA00022842"/>
    </source>
</evidence>
<dbReference type="RefSeq" id="WP_013758441.1">
    <property type="nucleotide sequence ID" value="NC_015500.1"/>
</dbReference>
<evidence type="ECO:0000256" key="10">
    <source>
        <dbReference type="ARBA" id="ARBA00022741"/>
    </source>
</evidence>
<dbReference type="GO" id="GO:0005524">
    <property type="term" value="F:ATP binding"/>
    <property type="evidence" value="ECO:0007669"/>
    <property type="project" value="UniProtKB-KW"/>
</dbReference>
<comment type="pathway">
    <text evidence="2">Cofactor biosynthesis; tetrahydrofolate biosynthesis; 7,8-dihydrofolate from 2-amino-4-hydroxy-6-hydroxymethyl-7,8-dihydropteridine diphosphate and 4-aminobenzoate: step 2/2.</text>
</comment>
<evidence type="ECO:0000259" key="23">
    <source>
        <dbReference type="Pfam" id="PF08245"/>
    </source>
</evidence>
<evidence type="ECO:0000313" key="25">
    <source>
        <dbReference type="Proteomes" id="UP000006546"/>
    </source>
</evidence>
<keyword evidence="11 21" id="KW-0067">ATP-binding</keyword>
<dbReference type="GO" id="GO:0004326">
    <property type="term" value="F:tetrahydrofolylpolyglutamate synthase activity"/>
    <property type="evidence" value="ECO:0007669"/>
    <property type="project" value="UniProtKB-EC"/>
</dbReference>
<evidence type="ECO:0000256" key="9">
    <source>
        <dbReference type="ARBA" id="ARBA00022723"/>
    </source>
</evidence>
<dbReference type="AlphaFoldDB" id="F4LM55"/>
<dbReference type="PANTHER" id="PTHR11136:SF0">
    <property type="entry name" value="DIHYDROFOLATE SYNTHETASE-RELATED"/>
    <property type="match status" value="1"/>
</dbReference>
<organism evidence="24 25">
    <name type="scientific">Treponema brennaborense (strain DSM 12168 / CIP 105900 / DD5/3)</name>
    <dbReference type="NCBI Taxonomy" id="906968"/>
    <lineage>
        <taxon>Bacteria</taxon>
        <taxon>Pseudomonadati</taxon>
        <taxon>Spirochaetota</taxon>
        <taxon>Spirochaetia</taxon>
        <taxon>Spirochaetales</taxon>
        <taxon>Treponemataceae</taxon>
        <taxon>Treponema</taxon>
    </lineage>
</organism>
<reference evidence="25" key="1">
    <citation type="submission" date="2011-04" db="EMBL/GenBank/DDBJ databases">
        <title>The complete genome of Treponema brennaborense DSM 12168.</title>
        <authorList>
            <person name="Lucas S."/>
            <person name="Han J."/>
            <person name="Lapidus A."/>
            <person name="Bruce D."/>
            <person name="Goodwin L."/>
            <person name="Pitluck S."/>
            <person name="Peters L."/>
            <person name="Kyrpides N."/>
            <person name="Mavromatis K."/>
            <person name="Ivanova N."/>
            <person name="Mikhailova N."/>
            <person name="Pagani I."/>
            <person name="Teshima H."/>
            <person name="Detter J.C."/>
            <person name="Tapia R."/>
            <person name="Han C."/>
            <person name="Land M."/>
            <person name="Hauser L."/>
            <person name="Markowitz V."/>
            <person name="Cheng J.-F."/>
            <person name="Hugenholtz P."/>
            <person name="Woyke T."/>
            <person name="Wu D."/>
            <person name="Gronow S."/>
            <person name="Wellnitz S."/>
            <person name="Brambilla E."/>
            <person name="Klenk H.-P."/>
            <person name="Eisen J.A."/>
        </authorList>
    </citation>
    <scope>NUCLEOTIDE SEQUENCE [LARGE SCALE GENOMIC DNA]</scope>
    <source>
        <strain evidence="25">DSM 12168 / CIP 105900 / DD5/3</strain>
    </source>
</reference>
<evidence type="ECO:0000256" key="15">
    <source>
        <dbReference type="ARBA" id="ARBA00030592"/>
    </source>
</evidence>
<dbReference type="Gene3D" id="3.90.190.20">
    <property type="entry name" value="Mur ligase, C-terminal domain"/>
    <property type="match status" value="1"/>
</dbReference>
<comment type="catalytic activity">
    <reaction evidence="20">
        <text>7,8-dihydropteroate + L-glutamate + ATP = 7,8-dihydrofolate + ADP + phosphate + H(+)</text>
        <dbReference type="Rhea" id="RHEA:23584"/>
        <dbReference type="ChEBI" id="CHEBI:15378"/>
        <dbReference type="ChEBI" id="CHEBI:17839"/>
        <dbReference type="ChEBI" id="CHEBI:29985"/>
        <dbReference type="ChEBI" id="CHEBI:30616"/>
        <dbReference type="ChEBI" id="CHEBI:43474"/>
        <dbReference type="ChEBI" id="CHEBI:57451"/>
        <dbReference type="ChEBI" id="CHEBI:456216"/>
        <dbReference type="EC" id="6.3.2.12"/>
    </reaction>
</comment>
<dbReference type="Pfam" id="PF08245">
    <property type="entry name" value="Mur_ligase_M"/>
    <property type="match status" value="1"/>
</dbReference>
<sequence length="443" mass="48365">MSENTPLAVFQDWLESYLNFERLPQKNIFWLDTMQFLCRRFNHPENSCRSVHVAGSKGKGSVSVMINSILRAAGFKCGLYTSPHIVDFSERIGTGAQPLSDAVYEAAVKEVMYSVDSIIPDTLPGNRPITWFELVTLFAFVCFRREHADWGVFETGLGGRLDATNVLDPDVCVITPIELEHTEFLGNTVELIAAEKAGIIKPGVPVCIAPQTPGVRAVFEQKAAEAGAAVMFLDDILTDCTHEFVSGGMNVRFDAPLFSRPIRTTLRLSGSFQAINAALAAAAVKTVYPDMDESLIEYGLSQAVLPGRFEVTGNPAYPVILDGAHTVRSIMFTLETFGALGLFGGTPPQLLFACAADKDVASLAPLFRGFEHITLTRPGDHKQSDPDRLCKAFSAAGLSYEFIPDYAEAIRTARSRAEECRAPLLITGSFYLLAEVKKAAPLR</sequence>
<feature type="domain" description="Mur ligase central" evidence="23">
    <location>
        <begin position="53"/>
        <end position="284"/>
    </location>
</feature>
<name>F4LM55_TREBD</name>
<keyword evidence="8 21" id="KW-0436">Ligase</keyword>
<dbReference type="NCBIfam" id="TIGR01499">
    <property type="entry name" value="folC"/>
    <property type="match status" value="1"/>
</dbReference>
<evidence type="ECO:0000256" key="3">
    <source>
        <dbReference type="ARBA" id="ARBA00005150"/>
    </source>
</evidence>
<evidence type="ECO:0000256" key="2">
    <source>
        <dbReference type="ARBA" id="ARBA00004799"/>
    </source>
</evidence>
<evidence type="ECO:0000256" key="7">
    <source>
        <dbReference type="ARBA" id="ARBA00019357"/>
    </source>
</evidence>
<dbReference type="PROSITE" id="PS01012">
    <property type="entry name" value="FOLYLPOLYGLU_SYNT_2"/>
    <property type="match status" value="1"/>
</dbReference>
<dbReference type="Gene3D" id="3.40.1190.10">
    <property type="entry name" value="Mur-like, catalytic domain"/>
    <property type="match status" value="1"/>
</dbReference>
<evidence type="ECO:0000256" key="20">
    <source>
        <dbReference type="ARBA" id="ARBA00049161"/>
    </source>
</evidence>
<dbReference type="InterPro" id="IPR036615">
    <property type="entry name" value="Mur_ligase_C_dom_sf"/>
</dbReference>
<dbReference type="KEGG" id="tbe:Trebr_1307"/>
<keyword evidence="10 21" id="KW-0547">Nucleotide-binding</keyword>
<dbReference type="InterPro" id="IPR004101">
    <property type="entry name" value="Mur_ligase_C"/>
</dbReference>
<keyword evidence="12" id="KW-0460">Magnesium</keyword>
<evidence type="ECO:0000256" key="8">
    <source>
        <dbReference type="ARBA" id="ARBA00022598"/>
    </source>
</evidence>
<dbReference type="PIRSF" id="PIRSF001563">
    <property type="entry name" value="Folylpolyglu_synth"/>
    <property type="match status" value="1"/>
</dbReference>
<evidence type="ECO:0000256" key="6">
    <source>
        <dbReference type="ARBA" id="ARBA00013025"/>
    </source>
</evidence>
<comment type="catalytic activity">
    <reaction evidence="18">
        <text>10-formyltetrahydrofolyl-(gamma-L-Glu)(n) + L-glutamate + ATP = 10-formyltetrahydrofolyl-(gamma-L-Glu)(n+1) + ADP + phosphate + H(+)</text>
        <dbReference type="Rhea" id="RHEA:51904"/>
        <dbReference type="Rhea" id="RHEA-COMP:13088"/>
        <dbReference type="Rhea" id="RHEA-COMP:14300"/>
        <dbReference type="ChEBI" id="CHEBI:15378"/>
        <dbReference type="ChEBI" id="CHEBI:29985"/>
        <dbReference type="ChEBI" id="CHEBI:30616"/>
        <dbReference type="ChEBI" id="CHEBI:43474"/>
        <dbReference type="ChEBI" id="CHEBI:134413"/>
        <dbReference type="ChEBI" id="CHEBI:456216"/>
        <dbReference type="EC" id="6.3.2.17"/>
    </reaction>
</comment>
<dbReference type="Pfam" id="PF02875">
    <property type="entry name" value="Mur_ligase_C"/>
    <property type="match status" value="1"/>
</dbReference>
<evidence type="ECO:0000256" key="5">
    <source>
        <dbReference type="ARBA" id="ARBA00013023"/>
    </source>
</evidence>
<dbReference type="InterPro" id="IPR013221">
    <property type="entry name" value="Mur_ligase_cen"/>
</dbReference>
<dbReference type="SUPFAM" id="SSF53623">
    <property type="entry name" value="MurD-like peptide ligases, catalytic domain"/>
    <property type="match status" value="1"/>
</dbReference>
<comment type="pathway">
    <text evidence="3">Cofactor biosynthesis; tetrahydrofolylpolyglutamate biosynthesis.</text>
</comment>
<dbReference type="InterPro" id="IPR001645">
    <property type="entry name" value="Folylpolyglutamate_synth"/>
</dbReference>
<dbReference type="eggNOG" id="COG0285">
    <property type="taxonomic scope" value="Bacteria"/>
</dbReference>
<dbReference type="SUPFAM" id="SSF53244">
    <property type="entry name" value="MurD-like peptide ligases, peptide-binding domain"/>
    <property type="match status" value="1"/>
</dbReference>
<dbReference type="HOGENOM" id="CLU_015869_1_2_12"/>
<comment type="catalytic activity">
    <reaction evidence="17">
        <text>(6S)-5,6,7,8-tetrahydrofolyl-(gamma-L-Glu)(n) + L-glutamate + ATP = (6S)-5,6,7,8-tetrahydrofolyl-(gamma-L-Glu)(n+1) + ADP + phosphate + H(+)</text>
        <dbReference type="Rhea" id="RHEA:10580"/>
        <dbReference type="Rhea" id="RHEA-COMP:14738"/>
        <dbReference type="Rhea" id="RHEA-COMP:14740"/>
        <dbReference type="ChEBI" id="CHEBI:15378"/>
        <dbReference type="ChEBI" id="CHEBI:29985"/>
        <dbReference type="ChEBI" id="CHEBI:30616"/>
        <dbReference type="ChEBI" id="CHEBI:43474"/>
        <dbReference type="ChEBI" id="CHEBI:141005"/>
        <dbReference type="ChEBI" id="CHEBI:456216"/>
        <dbReference type="EC" id="6.3.2.17"/>
    </reaction>
</comment>
<comment type="function">
    <text evidence="1">Functions in two distinct reactions of the de novo folate biosynthetic pathway. Catalyzes the addition of a glutamate residue to dihydropteroate (7,8-dihydropteroate or H2Pte) to form dihydrofolate (7,8-dihydrofolate monoglutamate or H2Pte-Glu). Also catalyzes successive additions of L-glutamate to tetrahydrofolate or 10-formyltetrahydrofolate or 5,10-methylenetetrahydrofolate, leading to folylpolyglutamate derivatives.</text>
</comment>
<evidence type="ECO:0000256" key="19">
    <source>
        <dbReference type="ARBA" id="ARBA00049035"/>
    </source>
</evidence>
<dbReference type="EC" id="6.3.2.12" evidence="5"/>
<dbReference type="OrthoDB" id="9809356at2"/>
<evidence type="ECO:0000256" key="18">
    <source>
        <dbReference type="ARBA" id="ARBA00047808"/>
    </source>
</evidence>
<gene>
    <name evidence="24" type="ordered locus">Trebr_1307</name>
</gene>
<evidence type="ECO:0000256" key="21">
    <source>
        <dbReference type="PIRNR" id="PIRNR001563"/>
    </source>
</evidence>
<keyword evidence="25" id="KW-1185">Reference proteome</keyword>
<dbReference type="PANTHER" id="PTHR11136">
    <property type="entry name" value="FOLYLPOLYGLUTAMATE SYNTHASE-RELATED"/>
    <property type="match status" value="1"/>
</dbReference>
<evidence type="ECO:0000256" key="17">
    <source>
        <dbReference type="ARBA" id="ARBA00047493"/>
    </source>
</evidence>
<evidence type="ECO:0000256" key="1">
    <source>
        <dbReference type="ARBA" id="ARBA00002714"/>
    </source>
</evidence>
<evidence type="ECO:0000256" key="16">
    <source>
        <dbReference type="ARBA" id="ARBA00032510"/>
    </source>
</evidence>
<dbReference type="STRING" id="906968.Trebr_1307"/>